<dbReference type="OrthoDB" id="7976614at2"/>
<evidence type="ECO:0000313" key="1">
    <source>
        <dbReference type="EMBL" id="OWU68413.1"/>
    </source>
</evidence>
<dbReference type="RefSeq" id="WP_158218055.1">
    <property type="nucleotide sequence ID" value="NZ_AQQR01000021.1"/>
</dbReference>
<dbReference type="AlphaFoldDB" id="A0A225NDR4"/>
<dbReference type="Pfam" id="PF17784">
    <property type="entry name" value="Sulfotransfer_4"/>
    <property type="match status" value="1"/>
</dbReference>
<keyword evidence="2" id="KW-1185">Reference proteome</keyword>
<gene>
    <name evidence="1" type="ORF">ATO3_24340</name>
</gene>
<dbReference type="EMBL" id="AQQR01000021">
    <property type="protein sequence ID" value="OWU68413.1"/>
    <property type="molecule type" value="Genomic_DNA"/>
</dbReference>
<reference evidence="1 2" key="1">
    <citation type="submission" date="2013-04" db="EMBL/GenBank/DDBJ databases">
        <title>Oceanicola sp. 22II1-22F33 Genome Sequencing.</title>
        <authorList>
            <person name="Lai Q."/>
            <person name="Li G."/>
            <person name="Shao Z."/>
        </authorList>
    </citation>
    <scope>NUCLEOTIDE SEQUENCE [LARGE SCALE GENOMIC DNA]</scope>
    <source>
        <strain evidence="1 2">22II1-22F33</strain>
    </source>
</reference>
<name>A0A225NDR4_9RHOB</name>
<dbReference type="Gene3D" id="3.40.50.300">
    <property type="entry name" value="P-loop containing nucleotide triphosphate hydrolases"/>
    <property type="match status" value="1"/>
</dbReference>
<dbReference type="SUPFAM" id="SSF52540">
    <property type="entry name" value="P-loop containing nucleoside triphosphate hydrolases"/>
    <property type="match status" value="1"/>
</dbReference>
<protein>
    <recommendedName>
        <fullName evidence="3">Sulfotransferase family protein</fullName>
    </recommendedName>
</protein>
<organism evidence="1 2">
    <name type="scientific">Marinibacterium profundimaris</name>
    <dbReference type="NCBI Taxonomy" id="1679460"/>
    <lineage>
        <taxon>Bacteria</taxon>
        <taxon>Pseudomonadati</taxon>
        <taxon>Pseudomonadota</taxon>
        <taxon>Alphaproteobacteria</taxon>
        <taxon>Rhodobacterales</taxon>
        <taxon>Paracoccaceae</taxon>
        <taxon>Marinibacterium</taxon>
    </lineage>
</organism>
<comment type="caution">
    <text evidence="1">The sequence shown here is derived from an EMBL/GenBank/DDBJ whole genome shotgun (WGS) entry which is preliminary data.</text>
</comment>
<evidence type="ECO:0000313" key="2">
    <source>
        <dbReference type="Proteomes" id="UP000215377"/>
    </source>
</evidence>
<proteinExistence type="predicted"/>
<dbReference type="InterPro" id="IPR027417">
    <property type="entry name" value="P-loop_NTPase"/>
</dbReference>
<accession>A0A225NDR4</accession>
<evidence type="ECO:0008006" key="3">
    <source>
        <dbReference type="Google" id="ProtNLM"/>
    </source>
</evidence>
<dbReference type="InterPro" id="IPR040632">
    <property type="entry name" value="Sulfotransfer_4"/>
</dbReference>
<sequence>MKIIQIGFNKCATRAISHFFKRHGLQTADWMRGDLAKDIRQAVETGGVPLAPWPDVNVFSDMEYVHARDMTEGYRYFRDLHAAYPEALFILNTRNVEGWIRSRHKHGEGAYTSAYRRYYGYETDAETFDRWRLEWFRHHLAVLEYFSGPLRERLFVWDIDKPDWAQLQGKLDFQLDTDKWAVRGKTE</sequence>
<dbReference type="Proteomes" id="UP000215377">
    <property type="component" value="Unassembled WGS sequence"/>
</dbReference>